<dbReference type="GO" id="GO:0019509">
    <property type="term" value="P:L-methionine salvage from methylthioadenosine"/>
    <property type="evidence" value="ECO:0007669"/>
    <property type="project" value="UniProtKB-UniPathway"/>
</dbReference>
<dbReference type="AlphaFoldDB" id="A0A0B7HCL0"/>
<dbReference type="GO" id="GO:0009164">
    <property type="term" value="P:nucleoside catabolic process"/>
    <property type="evidence" value="ECO:0007669"/>
    <property type="project" value="InterPro"/>
</dbReference>
<evidence type="ECO:0000256" key="2">
    <source>
        <dbReference type="ARBA" id="ARBA00011974"/>
    </source>
</evidence>
<dbReference type="InterPro" id="IPR010049">
    <property type="entry name" value="MTA_SAH_Nsdase"/>
</dbReference>
<dbReference type="Proteomes" id="UP000044026">
    <property type="component" value="Unassembled WGS sequence"/>
</dbReference>
<dbReference type="CDD" id="cd09008">
    <property type="entry name" value="MTAN"/>
    <property type="match status" value="1"/>
</dbReference>
<evidence type="ECO:0000256" key="4">
    <source>
        <dbReference type="ARBA" id="ARBA00022801"/>
    </source>
</evidence>
<keyword evidence="3" id="KW-0028">Amino-acid biosynthesis</keyword>
<sequence>MRIGIIGAMELEINRLKNELEDLEVQKIAAFTFYKGSIAGVSVVVLLSGIGKVSASVATTLLIEKYHPDIIINTGTAGGLGDTSVHDLILATEVRHHDVDVTAFGYQMGQQAQMPAAYLPDNQWFEKAKAIAKKHTQQLHYGLVVSGDAFIHDPKRLQNIQRQFPKAKAVEMEAAAIAQTCYLMQVPFIMLRAISDKAGEGNAQSYEQFVQEAGKIAAEINIDLIKHYALEV</sequence>
<feature type="domain" description="Nucleoside phosphorylase" evidence="7">
    <location>
        <begin position="2"/>
        <end position="220"/>
    </location>
</feature>
<evidence type="ECO:0000259" key="7">
    <source>
        <dbReference type="Pfam" id="PF01048"/>
    </source>
</evidence>
<protein>
    <recommendedName>
        <fullName evidence="2">adenosylhomocysteine nucleosidase</fullName>
        <ecNumber evidence="2">3.2.2.9</ecNumber>
    </recommendedName>
</protein>
<dbReference type="InterPro" id="IPR035994">
    <property type="entry name" value="Nucleoside_phosphorylase_sf"/>
</dbReference>
<dbReference type="Pfam" id="PF01048">
    <property type="entry name" value="PNP_UDP_1"/>
    <property type="match status" value="1"/>
</dbReference>
<evidence type="ECO:0000256" key="6">
    <source>
        <dbReference type="ARBA" id="ARBA00050313"/>
    </source>
</evidence>
<dbReference type="RefSeq" id="WP_042000613.1">
    <property type="nucleotide sequence ID" value="NZ_CP022382.1"/>
</dbReference>
<evidence type="ECO:0000313" key="9">
    <source>
        <dbReference type="Proteomes" id="UP000044026"/>
    </source>
</evidence>
<keyword evidence="5" id="KW-0486">Methionine biosynthesis</keyword>
<dbReference type="GeneID" id="69580456"/>
<name>A0A0B7HCL0_9FLAO</name>
<dbReference type="EMBL" id="CDOE01000068">
    <property type="protein sequence ID" value="CEN37446.1"/>
    <property type="molecule type" value="Genomic_DNA"/>
</dbReference>
<dbReference type="PANTHER" id="PTHR46832">
    <property type="entry name" value="5'-METHYLTHIOADENOSINE/S-ADENOSYLHOMOCYSTEINE NUCLEOSIDASE"/>
    <property type="match status" value="1"/>
</dbReference>
<evidence type="ECO:0000313" key="8">
    <source>
        <dbReference type="EMBL" id="CEN37446.1"/>
    </source>
</evidence>
<evidence type="ECO:0000256" key="5">
    <source>
        <dbReference type="ARBA" id="ARBA00023167"/>
    </source>
</evidence>
<dbReference type="GO" id="GO:0019284">
    <property type="term" value="P:L-methionine salvage from S-adenosylmethionine"/>
    <property type="evidence" value="ECO:0007669"/>
    <property type="project" value="TreeGrafter"/>
</dbReference>
<keyword evidence="8" id="KW-0326">Glycosidase</keyword>
<organism evidence="8 9">
    <name type="scientific">Capnocytophaga canimorsus</name>
    <dbReference type="NCBI Taxonomy" id="28188"/>
    <lineage>
        <taxon>Bacteria</taxon>
        <taxon>Pseudomonadati</taxon>
        <taxon>Bacteroidota</taxon>
        <taxon>Flavobacteriia</taxon>
        <taxon>Flavobacteriales</taxon>
        <taxon>Flavobacteriaceae</taxon>
        <taxon>Capnocytophaga</taxon>
    </lineage>
</organism>
<dbReference type="GO" id="GO:0005829">
    <property type="term" value="C:cytosol"/>
    <property type="evidence" value="ECO:0007669"/>
    <property type="project" value="TreeGrafter"/>
</dbReference>
<dbReference type="GO" id="GO:0008782">
    <property type="term" value="F:adenosylhomocysteine nucleosidase activity"/>
    <property type="evidence" value="ECO:0007669"/>
    <property type="project" value="UniProtKB-EC"/>
</dbReference>
<dbReference type="PANTHER" id="PTHR46832:SF1">
    <property type="entry name" value="5'-METHYLTHIOADENOSINE_S-ADENOSYLHOMOCYSTEINE NUCLEOSIDASE"/>
    <property type="match status" value="1"/>
</dbReference>
<comment type="catalytic activity">
    <reaction evidence="6">
        <text>5'-deoxyadenosine + H2O = 5-deoxy-D-ribose + adenine</text>
        <dbReference type="Rhea" id="RHEA:29859"/>
        <dbReference type="ChEBI" id="CHEBI:15377"/>
        <dbReference type="ChEBI" id="CHEBI:16708"/>
        <dbReference type="ChEBI" id="CHEBI:17319"/>
        <dbReference type="ChEBI" id="CHEBI:149540"/>
        <dbReference type="EC" id="3.2.2.9"/>
    </reaction>
    <physiologicalReaction direction="left-to-right" evidence="6">
        <dbReference type="Rhea" id="RHEA:29860"/>
    </physiologicalReaction>
</comment>
<evidence type="ECO:0000256" key="3">
    <source>
        <dbReference type="ARBA" id="ARBA00022605"/>
    </source>
</evidence>
<dbReference type="InterPro" id="IPR000845">
    <property type="entry name" value="Nucleoside_phosphorylase_d"/>
</dbReference>
<comment type="pathway">
    <text evidence="1">Amino-acid biosynthesis; L-methionine biosynthesis via salvage pathway; S-methyl-5-thio-alpha-D-ribose 1-phosphate from S-methyl-5'-thioadenosine (hydrolase route): step 1/2.</text>
</comment>
<dbReference type="SUPFAM" id="SSF53167">
    <property type="entry name" value="Purine and uridine phosphorylases"/>
    <property type="match status" value="1"/>
</dbReference>
<dbReference type="NCBIfam" id="TIGR01704">
    <property type="entry name" value="MTA_SAH-Nsdase"/>
    <property type="match status" value="1"/>
</dbReference>
<dbReference type="NCBIfam" id="NF004079">
    <property type="entry name" value="PRK05584.1"/>
    <property type="match status" value="1"/>
</dbReference>
<dbReference type="UniPathway" id="UPA00904">
    <property type="reaction ID" value="UER00871"/>
</dbReference>
<dbReference type="FunFam" id="3.40.50.1580:FF:000001">
    <property type="entry name" value="MTA/SAH nucleosidase family protein"/>
    <property type="match status" value="1"/>
</dbReference>
<dbReference type="Gene3D" id="3.40.50.1580">
    <property type="entry name" value="Nucleoside phosphorylase domain"/>
    <property type="match status" value="1"/>
</dbReference>
<dbReference type="EC" id="3.2.2.9" evidence="2"/>
<gene>
    <name evidence="8" type="primary">mtnN</name>
    <name evidence="8" type="ORF">CCAN12_700041</name>
</gene>
<accession>A0A0B7HCL0</accession>
<evidence type="ECO:0000256" key="1">
    <source>
        <dbReference type="ARBA" id="ARBA00004945"/>
    </source>
</evidence>
<reference evidence="8 9" key="1">
    <citation type="submission" date="2015-01" db="EMBL/GenBank/DDBJ databases">
        <authorList>
            <person name="Xiang T."/>
            <person name="Song Y."/>
            <person name="Huang L."/>
            <person name="Wang B."/>
            <person name="Wu P."/>
        </authorList>
    </citation>
    <scope>NUCLEOTIDE SEQUENCE [LARGE SCALE GENOMIC DNA]</scope>
    <source>
        <strain evidence="8 9">Cc12</strain>
    </source>
</reference>
<dbReference type="GO" id="GO:0008930">
    <property type="term" value="F:methylthioadenosine nucleosidase activity"/>
    <property type="evidence" value="ECO:0007669"/>
    <property type="project" value="InterPro"/>
</dbReference>
<proteinExistence type="predicted"/>
<keyword evidence="4 8" id="KW-0378">Hydrolase</keyword>